<dbReference type="EMBL" id="QEOP01000001">
    <property type="protein sequence ID" value="PVZ96080.1"/>
    <property type="molecule type" value="Genomic_DNA"/>
</dbReference>
<protein>
    <submittedName>
        <fullName evidence="2">5-oxoprolinase</fullName>
    </submittedName>
</protein>
<reference evidence="2 3" key="1">
    <citation type="submission" date="2018-05" db="EMBL/GenBank/DDBJ databases">
        <title>Amnibacterium sp. M8JJ-5, whole genome shotgun sequence.</title>
        <authorList>
            <person name="Tuo L."/>
        </authorList>
    </citation>
    <scope>NUCLEOTIDE SEQUENCE [LARGE SCALE GENOMIC DNA]</scope>
    <source>
        <strain evidence="2 3">M8JJ-5</strain>
    </source>
</reference>
<name>A0A2V1HXN1_9MICO</name>
<dbReference type="PANTHER" id="PTHR11365">
    <property type="entry name" value="5-OXOPROLINASE RELATED"/>
    <property type="match status" value="1"/>
</dbReference>
<dbReference type="OrthoDB" id="102473at2"/>
<accession>A0A2V1HXN1</accession>
<dbReference type="Proteomes" id="UP000244893">
    <property type="component" value="Unassembled WGS sequence"/>
</dbReference>
<sequence>MGRDPVGSRTPRARKERLVTLQTTEPDVALRVDPVTVEVIRNAFDSIAAQMNNNLARSAYTPIIYEMKDCSVGLFNADGHLLGQAPGLPIFLGALDAAIAVTTEHIGGPENYREGDVFAINDSYLVGSHLNDLSIFSPIFYEGRLIGFGATKAHWLDIGAKDAGQAMDSTNIYQEGYRLGPTYLYRAGVRDDQTIDFLMRNSRLPRSIWGDMHAQVAACHTGEKMLQRLYDRFGGETVEAASEQVFEQCERLDRETVSAIPDGVYSAEASLDSWGPNGQPVPVKVTVTVSGGEILLDLSGSSPQTPGSMNCGYAQTVSAARLAYKFLINPETPVTAGTFRNMTVKTEPRTVFDAREPAACQFYYPHLGMMIDLFIKALAPALPDMVNAGQTADSMNILFAGTDNSGEPFFCGEATGVGWGALSDRDGANGQINYGGGDLKNYPIEVIESRYPIRITGYGLQADSGGEGTHRGGLGIWRSYETLAESTTVSLWFERSKLPAWGLFGGSSGQPTDVVVDRGDGEEHILKVNALPLPKGSRVRIQTGGGGGYGDPTLRDAKAIEEDLIDGYTTAPSLAPQS</sequence>
<dbReference type="GO" id="GO:0017168">
    <property type="term" value="F:5-oxoprolinase (ATP-hydrolyzing) activity"/>
    <property type="evidence" value="ECO:0007669"/>
    <property type="project" value="TreeGrafter"/>
</dbReference>
<dbReference type="GO" id="GO:0006749">
    <property type="term" value="P:glutathione metabolic process"/>
    <property type="evidence" value="ECO:0007669"/>
    <property type="project" value="TreeGrafter"/>
</dbReference>
<organism evidence="2 3">
    <name type="scientific">Amnibacterium flavum</name>
    <dbReference type="NCBI Taxonomy" id="2173173"/>
    <lineage>
        <taxon>Bacteria</taxon>
        <taxon>Bacillati</taxon>
        <taxon>Actinomycetota</taxon>
        <taxon>Actinomycetes</taxon>
        <taxon>Micrococcales</taxon>
        <taxon>Microbacteriaceae</taxon>
        <taxon>Amnibacterium</taxon>
    </lineage>
</organism>
<dbReference type="Pfam" id="PF02538">
    <property type="entry name" value="Hydantoinase_B"/>
    <property type="match status" value="1"/>
</dbReference>
<dbReference type="AlphaFoldDB" id="A0A2V1HXN1"/>
<feature type="domain" description="Hydantoinase B/oxoprolinase" evidence="1">
    <location>
        <begin position="33"/>
        <end position="552"/>
    </location>
</feature>
<dbReference type="InterPro" id="IPR003692">
    <property type="entry name" value="Hydantoinase_B"/>
</dbReference>
<evidence type="ECO:0000313" key="3">
    <source>
        <dbReference type="Proteomes" id="UP000244893"/>
    </source>
</evidence>
<proteinExistence type="predicted"/>
<comment type="caution">
    <text evidence="2">The sequence shown here is derived from an EMBL/GenBank/DDBJ whole genome shotgun (WGS) entry which is preliminary data.</text>
</comment>
<gene>
    <name evidence="2" type="ORF">DDQ50_06485</name>
</gene>
<dbReference type="PANTHER" id="PTHR11365:SF23">
    <property type="entry name" value="HYPOTHETICAL 5-OXOPROLINASE (EUROFUNG)-RELATED"/>
    <property type="match status" value="1"/>
</dbReference>
<evidence type="ECO:0000313" key="2">
    <source>
        <dbReference type="EMBL" id="PVZ96080.1"/>
    </source>
</evidence>
<keyword evidence="3" id="KW-1185">Reference proteome</keyword>
<dbReference type="InterPro" id="IPR045079">
    <property type="entry name" value="Oxoprolinase-like"/>
</dbReference>
<evidence type="ECO:0000259" key="1">
    <source>
        <dbReference type="Pfam" id="PF02538"/>
    </source>
</evidence>
<dbReference type="GO" id="GO:0005829">
    <property type="term" value="C:cytosol"/>
    <property type="evidence" value="ECO:0007669"/>
    <property type="project" value="TreeGrafter"/>
</dbReference>